<gene>
    <name evidence="1" type="ORF">OBE_03685</name>
</gene>
<dbReference type="EMBL" id="AJWZ01002479">
    <property type="protein sequence ID" value="EKC70844.1"/>
    <property type="molecule type" value="Genomic_DNA"/>
</dbReference>
<dbReference type="AlphaFoldDB" id="K1TT64"/>
<feature type="non-terminal residue" evidence="1">
    <location>
        <position position="70"/>
    </location>
</feature>
<sequence>MAKNEGMEKHEEFKAEFKKRVKEQAKMLYRKSLDEISDRHKFVCVAYAVKDIVIDQWIATQKAYDEKDAK</sequence>
<name>K1TT64_9ZZZZ</name>
<dbReference type="Gene3D" id="3.40.50.2000">
    <property type="entry name" value="Glycogen Phosphorylase B"/>
    <property type="match status" value="1"/>
</dbReference>
<reference evidence="1" key="1">
    <citation type="journal article" date="2013" name="Environ. Microbiol.">
        <title>Microbiota from the distal guts of lean and obese adolescents exhibit partial functional redundancy besides clear differences in community structure.</title>
        <authorList>
            <person name="Ferrer M."/>
            <person name="Ruiz A."/>
            <person name="Lanza F."/>
            <person name="Haange S.B."/>
            <person name="Oberbach A."/>
            <person name="Till H."/>
            <person name="Bargiela R."/>
            <person name="Campoy C."/>
            <person name="Segura M.T."/>
            <person name="Richter M."/>
            <person name="von Bergen M."/>
            <person name="Seifert J."/>
            <person name="Suarez A."/>
        </authorList>
    </citation>
    <scope>NUCLEOTIDE SEQUENCE</scope>
</reference>
<comment type="caution">
    <text evidence="1">The sequence shown here is derived from an EMBL/GenBank/DDBJ whole genome shotgun (WGS) entry which is preliminary data.</text>
</comment>
<organism evidence="1">
    <name type="scientific">human gut metagenome</name>
    <dbReference type="NCBI Taxonomy" id="408170"/>
    <lineage>
        <taxon>unclassified sequences</taxon>
        <taxon>metagenomes</taxon>
        <taxon>organismal metagenomes</taxon>
    </lineage>
</organism>
<accession>K1TT64</accession>
<evidence type="ECO:0000313" key="1">
    <source>
        <dbReference type="EMBL" id="EKC70844.1"/>
    </source>
</evidence>
<proteinExistence type="predicted"/>
<protein>
    <submittedName>
        <fullName evidence="1">Uncharacterized protein</fullName>
    </submittedName>
</protein>